<gene>
    <name evidence="1" type="ORF">M3N64_12990</name>
</gene>
<proteinExistence type="predicted"/>
<dbReference type="Gene3D" id="3.30.1240.10">
    <property type="match status" value="1"/>
</dbReference>
<reference evidence="1 2" key="1">
    <citation type="submission" date="2022-05" db="EMBL/GenBank/DDBJ databases">
        <title>Sporolactobacillus sp nov CPB3-1, isolated from tree bark (Mangifera indica L.).</title>
        <authorList>
            <person name="Phuengjayaem S."/>
            <person name="Tanasupawat S."/>
        </authorList>
    </citation>
    <scope>NUCLEOTIDE SEQUENCE [LARGE SCALE GENOMIC DNA]</scope>
    <source>
        <strain evidence="1 2">CPB3-1</strain>
    </source>
</reference>
<dbReference type="RefSeq" id="WP_249103488.1">
    <property type="nucleotide sequence ID" value="NZ_JAMAST010000023.1"/>
</dbReference>
<dbReference type="PANTHER" id="PTHR10000">
    <property type="entry name" value="PHOSPHOSERINE PHOSPHATASE"/>
    <property type="match status" value="1"/>
</dbReference>
<organism evidence="1 2">
    <name type="scientific">Sporolactobacillus mangiferae</name>
    <dbReference type="NCBI Taxonomy" id="2940498"/>
    <lineage>
        <taxon>Bacteria</taxon>
        <taxon>Bacillati</taxon>
        <taxon>Bacillota</taxon>
        <taxon>Bacilli</taxon>
        <taxon>Bacillales</taxon>
        <taxon>Sporolactobacillaceae</taxon>
        <taxon>Sporolactobacillus</taxon>
    </lineage>
</organism>
<dbReference type="SUPFAM" id="SSF56784">
    <property type="entry name" value="HAD-like"/>
    <property type="match status" value="1"/>
</dbReference>
<sequence>METIKMIVSDLDHTLLNNQEMISDHTAHVLRQCRQKGIRIAFATARPERATRFMQKKIQPDFIIANNGATIVSNGQNIYNRLIPNALKNQLIETLMSKKTITCISVEAGDCLYTNYMGEPWGAEWNAVYTDFKKKLTVDTPKLSVECTDTATLKPMTKKYPNLSFYTNNGENWYQIMQRDTTKMSGISFVAGRLKIDVANIAAFGDDHNDLEMLSKCGAGVAV</sequence>
<dbReference type="NCBIfam" id="TIGR01484">
    <property type="entry name" value="HAD-SF-IIB"/>
    <property type="match status" value="1"/>
</dbReference>
<dbReference type="GO" id="GO:0016787">
    <property type="term" value="F:hydrolase activity"/>
    <property type="evidence" value="ECO:0007669"/>
    <property type="project" value="UniProtKB-KW"/>
</dbReference>
<dbReference type="InterPro" id="IPR006379">
    <property type="entry name" value="HAD-SF_hydro_IIB"/>
</dbReference>
<dbReference type="Gene3D" id="3.40.50.1000">
    <property type="entry name" value="HAD superfamily/HAD-like"/>
    <property type="match status" value="1"/>
</dbReference>
<dbReference type="InterPro" id="IPR023214">
    <property type="entry name" value="HAD_sf"/>
</dbReference>
<evidence type="ECO:0000313" key="1">
    <source>
        <dbReference type="EMBL" id="MCL1632836.1"/>
    </source>
</evidence>
<keyword evidence="1" id="KW-0378">Hydrolase</keyword>
<accession>A0ABT0MD92</accession>
<dbReference type="InterPro" id="IPR036412">
    <property type="entry name" value="HAD-like_sf"/>
</dbReference>
<protein>
    <submittedName>
        <fullName evidence="1">HAD family hydrolase</fullName>
    </submittedName>
</protein>
<comment type="caution">
    <text evidence="1">The sequence shown here is derived from an EMBL/GenBank/DDBJ whole genome shotgun (WGS) entry which is preliminary data.</text>
</comment>
<dbReference type="PANTHER" id="PTHR10000:SF8">
    <property type="entry name" value="HAD SUPERFAMILY HYDROLASE-LIKE, TYPE 3"/>
    <property type="match status" value="1"/>
</dbReference>
<dbReference type="Proteomes" id="UP001203004">
    <property type="component" value="Unassembled WGS sequence"/>
</dbReference>
<evidence type="ECO:0000313" key="2">
    <source>
        <dbReference type="Proteomes" id="UP001203004"/>
    </source>
</evidence>
<name>A0ABT0MD92_9BACL</name>
<dbReference type="Pfam" id="PF08282">
    <property type="entry name" value="Hydrolase_3"/>
    <property type="match status" value="1"/>
</dbReference>
<dbReference type="EMBL" id="JAMAST010000023">
    <property type="protein sequence ID" value="MCL1632836.1"/>
    <property type="molecule type" value="Genomic_DNA"/>
</dbReference>
<keyword evidence="2" id="KW-1185">Reference proteome</keyword>
<feature type="non-terminal residue" evidence="1">
    <location>
        <position position="223"/>
    </location>
</feature>